<evidence type="ECO:0000313" key="14">
    <source>
        <dbReference type="Proteomes" id="UP000293142"/>
    </source>
</evidence>
<dbReference type="AlphaFoldDB" id="A0A4Q9DNV8"/>
<keyword evidence="7 11" id="KW-0648">Protein biosynthesis</keyword>
<dbReference type="PANTHER" id="PTHR43382:SF2">
    <property type="entry name" value="BIFUNCTIONAL GLUTAMATE_PROLINE--TRNA LIGASE"/>
    <property type="match status" value="1"/>
</dbReference>
<keyword evidence="4 11" id="KW-0436">Ligase</keyword>
<sequence>MSKEKQFVKEITPQNEDFSRWYIDVIKKADLMSYSPVRGCIVFKPDSYEIWELIQKELDARFKETGHRNAYFPMFIPESFFQKEKEHVEGFNPELPWVTEAGGEKLEERLAIRPTSETMIGHMYSEWINSYRDLPVLINQWANVVRWEKRTQPFLRTSEFLWQEGHTAHEDEADARRETMQMLDIYRDFAENYLAIPVIMGQKTPSEKFAGAVDTYSIEAMMKDGKAVQAGTSHYLGTNFAVAFDIKFLNRENQHQFCHTTSWGVSTRLIGALIMVHGDDRGLALPPKVAPTQVVIIPIGPAKTREQVVARADELFLELKKAGIRVKVDDRDQSPGWKFNEYEMRGVPIRVEIGPRDMENGQVVLVSRISGEKRIVAQADFTAEINKMLAEIHDQMFERAKQFRDEHYGAVDTLDEMKQFLDEKRGFLLAGWCGSAACEAQVKEETGATSRNIPFSPSEHKSTCLVCGEKAEHTVVFGRAY</sequence>
<evidence type="ECO:0000256" key="7">
    <source>
        <dbReference type="ARBA" id="ARBA00022917"/>
    </source>
</evidence>
<dbReference type="Gene3D" id="3.40.50.800">
    <property type="entry name" value="Anticodon-binding domain"/>
    <property type="match status" value="1"/>
</dbReference>
<dbReference type="InterPro" id="IPR036621">
    <property type="entry name" value="Anticodon-bd_dom_sf"/>
</dbReference>
<evidence type="ECO:0000256" key="9">
    <source>
        <dbReference type="ARBA" id="ARBA00047671"/>
    </source>
</evidence>
<dbReference type="PROSITE" id="PS50862">
    <property type="entry name" value="AA_TRNA_LIGASE_II"/>
    <property type="match status" value="1"/>
</dbReference>
<comment type="subcellular location">
    <subcellularLocation>
        <location evidence="1 11">Cytoplasm</location>
    </subcellularLocation>
</comment>
<comment type="subunit">
    <text evidence="2 11">Homodimer.</text>
</comment>
<dbReference type="InterPro" id="IPR017449">
    <property type="entry name" value="Pro-tRNA_synth_II"/>
</dbReference>
<dbReference type="HAMAP" id="MF_01571">
    <property type="entry name" value="Pro_tRNA_synth_type3"/>
    <property type="match status" value="1"/>
</dbReference>
<dbReference type="GO" id="GO:0017101">
    <property type="term" value="C:aminoacyl-tRNA synthetase multienzyme complex"/>
    <property type="evidence" value="ECO:0007669"/>
    <property type="project" value="TreeGrafter"/>
</dbReference>
<comment type="function">
    <text evidence="11">Catalyzes the attachment of proline to tRNA(Pro) in a two-step reaction: proline is first activated by ATP to form Pro-AMP and then transferred to the acceptor end of tRNA(Pro).</text>
</comment>
<evidence type="ECO:0000256" key="2">
    <source>
        <dbReference type="ARBA" id="ARBA00011738"/>
    </source>
</evidence>
<keyword evidence="8 11" id="KW-0030">Aminoacyl-tRNA synthetase</keyword>
<dbReference type="Pfam" id="PF09180">
    <property type="entry name" value="ProRS-C_1"/>
    <property type="match status" value="1"/>
</dbReference>
<comment type="catalytic activity">
    <reaction evidence="9 11">
        <text>tRNA(Pro) + L-proline + ATP = L-prolyl-tRNA(Pro) + AMP + diphosphate</text>
        <dbReference type="Rhea" id="RHEA:14305"/>
        <dbReference type="Rhea" id="RHEA-COMP:9700"/>
        <dbReference type="Rhea" id="RHEA-COMP:9702"/>
        <dbReference type="ChEBI" id="CHEBI:30616"/>
        <dbReference type="ChEBI" id="CHEBI:33019"/>
        <dbReference type="ChEBI" id="CHEBI:60039"/>
        <dbReference type="ChEBI" id="CHEBI:78442"/>
        <dbReference type="ChEBI" id="CHEBI:78532"/>
        <dbReference type="ChEBI" id="CHEBI:456215"/>
        <dbReference type="EC" id="6.1.1.15"/>
    </reaction>
</comment>
<comment type="similarity">
    <text evidence="10 11">Belongs to the class-II aminoacyl-tRNA synthetase family. ProS type 3 subfamily.</text>
</comment>
<proteinExistence type="inferred from homology"/>
<dbReference type="FunFam" id="3.30.930.10:FF:000023">
    <property type="entry name" value="Proline--tRNA ligase"/>
    <property type="match status" value="1"/>
</dbReference>
<dbReference type="NCBIfam" id="TIGR00408">
    <property type="entry name" value="proS_fam_I"/>
    <property type="match status" value="1"/>
</dbReference>
<evidence type="ECO:0000256" key="1">
    <source>
        <dbReference type="ARBA" id="ARBA00004496"/>
    </source>
</evidence>
<evidence type="ECO:0000256" key="11">
    <source>
        <dbReference type="HAMAP-Rule" id="MF_01571"/>
    </source>
</evidence>
<organism evidence="13 14">
    <name type="scientific">Paenibacillus thalictri</name>
    <dbReference type="NCBI Taxonomy" id="2527873"/>
    <lineage>
        <taxon>Bacteria</taxon>
        <taxon>Bacillati</taxon>
        <taxon>Bacillota</taxon>
        <taxon>Bacilli</taxon>
        <taxon>Bacillales</taxon>
        <taxon>Paenibacillaceae</taxon>
        <taxon>Paenibacillus</taxon>
    </lineage>
</organism>
<evidence type="ECO:0000256" key="8">
    <source>
        <dbReference type="ARBA" id="ARBA00023146"/>
    </source>
</evidence>
<dbReference type="InterPro" id="IPR016061">
    <property type="entry name" value="Pro-tRNA_ligase_II_C"/>
</dbReference>
<evidence type="ECO:0000256" key="6">
    <source>
        <dbReference type="ARBA" id="ARBA00022840"/>
    </source>
</evidence>
<reference evidence="13 14" key="1">
    <citation type="submission" date="2019-02" db="EMBL/GenBank/DDBJ databases">
        <title>Paenibacillus sp. nov., isolated from surface-sterilized tissue of Thalictrum simplex L.</title>
        <authorList>
            <person name="Tuo L."/>
        </authorList>
    </citation>
    <scope>NUCLEOTIDE SEQUENCE [LARGE SCALE GENOMIC DNA]</scope>
    <source>
        <strain evidence="13 14">N2SHLJ1</strain>
    </source>
</reference>
<dbReference type="PANTHER" id="PTHR43382">
    <property type="entry name" value="PROLYL-TRNA SYNTHETASE"/>
    <property type="match status" value="1"/>
</dbReference>
<dbReference type="InterPro" id="IPR004499">
    <property type="entry name" value="Pro-tRNA-ligase_IIa_arc-type"/>
</dbReference>
<gene>
    <name evidence="11" type="primary">proS</name>
    <name evidence="13" type="ORF">EYB31_16620</name>
</gene>
<dbReference type="SMART" id="SM00946">
    <property type="entry name" value="ProRS-C_1"/>
    <property type="match status" value="1"/>
</dbReference>
<dbReference type="FunFam" id="3.40.50.800:FF:000005">
    <property type="entry name" value="bifunctional glutamate/proline--tRNA ligase"/>
    <property type="match status" value="1"/>
</dbReference>
<evidence type="ECO:0000256" key="5">
    <source>
        <dbReference type="ARBA" id="ARBA00022741"/>
    </source>
</evidence>
<dbReference type="GO" id="GO:0005524">
    <property type="term" value="F:ATP binding"/>
    <property type="evidence" value="ECO:0007669"/>
    <property type="project" value="UniProtKB-UniRule"/>
</dbReference>
<dbReference type="GO" id="GO:0006433">
    <property type="term" value="P:prolyl-tRNA aminoacylation"/>
    <property type="evidence" value="ECO:0007669"/>
    <property type="project" value="UniProtKB-UniRule"/>
</dbReference>
<keyword evidence="3 11" id="KW-0963">Cytoplasm</keyword>
<dbReference type="GO" id="GO:0004827">
    <property type="term" value="F:proline-tRNA ligase activity"/>
    <property type="evidence" value="ECO:0007669"/>
    <property type="project" value="UniProtKB-UniRule"/>
</dbReference>
<keyword evidence="5 11" id="KW-0547">Nucleotide-binding</keyword>
<dbReference type="GO" id="GO:0005737">
    <property type="term" value="C:cytoplasm"/>
    <property type="evidence" value="ECO:0007669"/>
    <property type="project" value="UniProtKB-SubCell"/>
</dbReference>
<evidence type="ECO:0000256" key="3">
    <source>
        <dbReference type="ARBA" id="ARBA00022490"/>
    </source>
</evidence>
<protein>
    <recommendedName>
        <fullName evidence="11">Proline--tRNA ligase</fullName>
        <ecNumber evidence="11">6.1.1.15</ecNumber>
    </recommendedName>
    <alternativeName>
        <fullName evidence="11">Prolyl-tRNA synthetase</fullName>
        <shortName evidence="11">ProRS</shortName>
    </alternativeName>
</protein>
<dbReference type="InterPro" id="IPR006195">
    <property type="entry name" value="aa-tRNA-synth_II"/>
</dbReference>
<evidence type="ECO:0000313" key="13">
    <source>
        <dbReference type="EMBL" id="TBL77766.1"/>
    </source>
</evidence>
<dbReference type="EMBL" id="SIRE01000011">
    <property type="protein sequence ID" value="TBL77766.1"/>
    <property type="molecule type" value="Genomic_DNA"/>
</dbReference>
<keyword evidence="14" id="KW-1185">Reference proteome</keyword>
<dbReference type="InterPro" id="IPR002314">
    <property type="entry name" value="aa-tRNA-synt_IIb"/>
</dbReference>
<evidence type="ECO:0000256" key="10">
    <source>
        <dbReference type="ARBA" id="ARBA00060806"/>
    </source>
</evidence>
<dbReference type="InterPro" id="IPR045864">
    <property type="entry name" value="aa-tRNA-synth_II/BPL/LPL"/>
</dbReference>
<dbReference type="Gene3D" id="3.30.110.30">
    <property type="entry name" value="C-terminal domain of ProRS"/>
    <property type="match status" value="1"/>
</dbReference>
<dbReference type="RefSeq" id="WP_131014498.1">
    <property type="nucleotide sequence ID" value="NZ_SIRE01000011.1"/>
</dbReference>
<dbReference type="PRINTS" id="PR01046">
    <property type="entry name" value="TRNASYNTHPRO"/>
</dbReference>
<dbReference type="Pfam" id="PF03129">
    <property type="entry name" value="HGTP_anticodon"/>
    <property type="match status" value="1"/>
</dbReference>
<accession>A0A4Q9DNV8</accession>
<dbReference type="EC" id="6.1.1.15" evidence="11"/>
<dbReference type="OrthoDB" id="9809052at2"/>
<dbReference type="Pfam" id="PF00587">
    <property type="entry name" value="tRNA-synt_2b"/>
    <property type="match status" value="1"/>
</dbReference>
<dbReference type="Proteomes" id="UP000293142">
    <property type="component" value="Unassembled WGS sequence"/>
</dbReference>
<dbReference type="SUPFAM" id="SSF52954">
    <property type="entry name" value="Class II aaRS ABD-related"/>
    <property type="match status" value="1"/>
</dbReference>
<dbReference type="SUPFAM" id="SSF55681">
    <property type="entry name" value="Class II aaRS and biotin synthetases"/>
    <property type="match status" value="1"/>
</dbReference>
<feature type="domain" description="Aminoacyl-transfer RNA synthetases class-II family profile" evidence="12">
    <location>
        <begin position="38"/>
        <end position="286"/>
    </location>
</feature>
<dbReference type="InterPro" id="IPR002316">
    <property type="entry name" value="Pro-tRNA-ligase_IIa"/>
</dbReference>
<dbReference type="SUPFAM" id="SSF64586">
    <property type="entry name" value="C-terminal domain of ProRS"/>
    <property type="match status" value="1"/>
</dbReference>
<name>A0A4Q9DNV8_9BACL</name>
<evidence type="ECO:0000256" key="4">
    <source>
        <dbReference type="ARBA" id="ARBA00022598"/>
    </source>
</evidence>
<dbReference type="InterPro" id="IPR004154">
    <property type="entry name" value="Anticodon-bd"/>
</dbReference>
<dbReference type="Gene3D" id="3.30.930.10">
    <property type="entry name" value="Bira Bifunctional Protein, Domain 2"/>
    <property type="match status" value="1"/>
</dbReference>
<dbReference type="InterPro" id="IPR033721">
    <property type="entry name" value="ProRS_core_arch_euk"/>
</dbReference>
<comment type="domain">
    <text evidence="11">Consists of three domains: the N-terminal catalytic domain, the anticodon-binding domain and the C-terminal extension.</text>
</comment>
<dbReference type="CDD" id="cd00862">
    <property type="entry name" value="ProRS_anticodon_zinc"/>
    <property type="match status" value="1"/>
</dbReference>
<keyword evidence="6 11" id="KW-0067">ATP-binding</keyword>
<comment type="caution">
    <text evidence="13">The sequence shown here is derived from an EMBL/GenBank/DDBJ whole genome shotgun (WGS) entry which is preliminary data.</text>
</comment>
<dbReference type="CDD" id="cd00778">
    <property type="entry name" value="ProRS_core_arch_euk"/>
    <property type="match status" value="1"/>
</dbReference>
<dbReference type="GO" id="GO:0140096">
    <property type="term" value="F:catalytic activity, acting on a protein"/>
    <property type="evidence" value="ECO:0007669"/>
    <property type="project" value="UniProtKB-ARBA"/>
</dbReference>
<evidence type="ECO:0000259" key="12">
    <source>
        <dbReference type="PROSITE" id="PS50862"/>
    </source>
</evidence>
<dbReference type="GO" id="GO:0016740">
    <property type="term" value="F:transferase activity"/>
    <property type="evidence" value="ECO:0007669"/>
    <property type="project" value="UniProtKB-ARBA"/>
</dbReference>